<name>A0A1Y5TZ35_9PROT</name>
<evidence type="ECO:0000256" key="4">
    <source>
        <dbReference type="ARBA" id="ARBA00022692"/>
    </source>
</evidence>
<dbReference type="AlphaFoldDB" id="A0A1Y5TZ35"/>
<evidence type="ECO:0000313" key="7">
    <source>
        <dbReference type="EMBL" id="SLN76949.1"/>
    </source>
</evidence>
<sequence>MLNALSLFVVCAIFWLLLSGHYTPLILTFGVLSCALVAWIGHRMHIDDEEGHPVRLFTHGLVRYWPWLAWEIAKSSVGVALLVWRGAGAIHPNLVRVTPSQRSALGRVIFANSITLTPGTCSLDVTADGILVHALTAGTAADLESGEMDRRVTRMEGQDG</sequence>
<keyword evidence="5" id="KW-1133">Transmembrane helix</keyword>
<evidence type="ECO:0000256" key="5">
    <source>
        <dbReference type="ARBA" id="ARBA00022989"/>
    </source>
</evidence>
<dbReference type="PANTHER" id="PTHR34584">
    <property type="entry name" value="NA(+)/H(+) ANTIPORTER SUBUNIT E1"/>
    <property type="match status" value="1"/>
</dbReference>
<dbReference type="InterPro" id="IPR002758">
    <property type="entry name" value="Cation_antiport_E"/>
</dbReference>
<keyword evidence="4" id="KW-0812">Transmembrane</keyword>
<comment type="similarity">
    <text evidence="2">Belongs to the CPA3 antiporters (TC 2.A.63) subunit E family.</text>
</comment>
<gene>
    <name evidence="7" type="ORF">OCH7691_04245</name>
</gene>
<dbReference type="GO" id="GO:0008324">
    <property type="term" value="F:monoatomic cation transmembrane transporter activity"/>
    <property type="evidence" value="ECO:0007669"/>
    <property type="project" value="InterPro"/>
</dbReference>
<dbReference type="Pfam" id="PF01899">
    <property type="entry name" value="MNHE"/>
    <property type="match status" value="1"/>
</dbReference>
<dbReference type="PANTHER" id="PTHR34584:SF1">
    <property type="entry name" value="NA(+)_H(+) ANTIPORTER SUBUNIT E1"/>
    <property type="match status" value="1"/>
</dbReference>
<evidence type="ECO:0000313" key="8">
    <source>
        <dbReference type="Proteomes" id="UP000193200"/>
    </source>
</evidence>
<keyword evidence="6" id="KW-0472">Membrane</keyword>
<evidence type="ECO:0000256" key="3">
    <source>
        <dbReference type="ARBA" id="ARBA00022475"/>
    </source>
</evidence>
<dbReference type="OrthoDB" id="9807187at2"/>
<evidence type="ECO:0000256" key="2">
    <source>
        <dbReference type="ARBA" id="ARBA00006228"/>
    </source>
</evidence>
<protein>
    <submittedName>
        <fullName evidence="7">Putative monovalent cation/H+ antiporter subunit E</fullName>
    </submittedName>
</protein>
<evidence type="ECO:0000256" key="1">
    <source>
        <dbReference type="ARBA" id="ARBA00004651"/>
    </source>
</evidence>
<keyword evidence="8" id="KW-1185">Reference proteome</keyword>
<accession>A0A1Y5TZ35</accession>
<comment type="subcellular location">
    <subcellularLocation>
        <location evidence="1">Cell membrane</location>
        <topology evidence="1">Multi-pass membrane protein</topology>
    </subcellularLocation>
</comment>
<dbReference type="EMBL" id="FWFR01000005">
    <property type="protein sequence ID" value="SLN76949.1"/>
    <property type="molecule type" value="Genomic_DNA"/>
</dbReference>
<evidence type="ECO:0000256" key="6">
    <source>
        <dbReference type="ARBA" id="ARBA00023136"/>
    </source>
</evidence>
<keyword evidence="3" id="KW-1003">Cell membrane</keyword>
<proteinExistence type="inferred from homology"/>
<dbReference type="InParanoid" id="A0A1Y5TZ35"/>
<dbReference type="Proteomes" id="UP000193200">
    <property type="component" value="Unassembled WGS sequence"/>
</dbReference>
<reference evidence="7 8" key="1">
    <citation type="submission" date="2017-03" db="EMBL/GenBank/DDBJ databases">
        <authorList>
            <person name="Afonso C.L."/>
            <person name="Miller P.J."/>
            <person name="Scott M.A."/>
            <person name="Spackman E."/>
            <person name="Goraichik I."/>
            <person name="Dimitrov K.M."/>
            <person name="Suarez D.L."/>
            <person name="Swayne D.E."/>
        </authorList>
    </citation>
    <scope>NUCLEOTIDE SEQUENCE [LARGE SCALE GENOMIC DNA]</scope>
    <source>
        <strain evidence="7 8">CECT 7691</strain>
    </source>
</reference>
<dbReference type="GO" id="GO:0005886">
    <property type="term" value="C:plasma membrane"/>
    <property type="evidence" value="ECO:0007669"/>
    <property type="project" value="UniProtKB-SubCell"/>
</dbReference>
<organism evidence="7 8">
    <name type="scientific">Oceanibacterium hippocampi</name>
    <dbReference type="NCBI Taxonomy" id="745714"/>
    <lineage>
        <taxon>Bacteria</taxon>
        <taxon>Pseudomonadati</taxon>
        <taxon>Pseudomonadota</taxon>
        <taxon>Alphaproteobacteria</taxon>
        <taxon>Sneathiellales</taxon>
        <taxon>Sneathiellaceae</taxon>
        <taxon>Oceanibacterium</taxon>
    </lineage>
</organism>